<dbReference type="CAZy" id="GT4">
    <property type="family name" value="Glycosyltransferase Family 4"/>
</dbReference>
<name>A0LF71_SYNFM</name>
<dbReference type="KEGG" id="sfu:Sfum_0373"/>
<proteinExistence type="predicted"/>
<sequence>MPPRIAFVRYKYTAFGGAERFTDMLVESMAGRGVEVHLYARKWKETPGNNVVLHRVEGPSRPALLGQAGFVFAVHRMLARGRFDLVHSNERILSADVYRAGDGVHARWLELRRSRQNVLRRLIVLLNPHHVFRLWLERRLLEHPALKAVIVNSTMVREEILARFRIDPSRVYTIYNGVDLERFHPDNRRSIGVELRRLRALAEDTPVVLTVGSGFERKGLEPLLRGMASAEGNAELWVVGKGRSGRYADIARRLGIAHRVVFWGPREDTAPFYAGADIFALPALYDPFPTVILEAMASGLPVITTAQCGAAEIISNGREGFVLRSPDEVATLAERLRQLYSAPFRAAMSERARVAAEAFPVERTMRELEALYAGILDSDCRSGSGQ</sequence>
<gene>
    <name evidence="2" type="ordered locus">Sfum_0373</name>
</gene>
<feature type="domain" description="Glycosyltransferase subfamily 4-like N-terminal" evidence="1">
    <location>
        <begin position="15"/>
        <end position="182"/>
    </location>
</feature>
<dbReference type="eggNOG" id="COG0438">
    <property type="taxonomic scope" value="Bacteria"/>
</dbReference>
<dbReference type="Pfam" id="PF13692">
    <property type="entry name" value="Glyco_trans_1_4"/>
    <property type="match status" value="1"/>
</dbReference>
<dbReference type="InterPro" id="IPR028098">
    <property type="entry name" value="Glyco_trans_4-like_N"/>
</dbReference>
<dbReference type="AlphaFoldDB" id="A0LF71"/>
<dbReference type="FunCoup" id="A0LF71">
    <property type="interactions" value="76"/>
</dbReference>
<keyword evidence="3" id="KW-1185">Reference proteome</keyword>
<evidence type="ECO:0000313" key="3">
    <source>
        <dbReference type="Proteomes" id="UP000001784"/>
    </source>
</evidence>
<dbReference type="RefSeq" id="WP_011697246.1">
    <property type="nucleotide sequence ID" value="NC_008554.1"/>
</dbReference>
<dbReference type="OrthoDB" id="433681at2"/>
<dbReference type="PANTHER" id="PTHR12526:SF623">
    <property type="entry name" value="WABG"/>
    <property type="match status" value="1"/>
</dbReference>
<reference evidence="2 3" key="1">
    <citation type="submission" date="2006-10" db="EMBL/GenBank/DDBJ databases">
        <title>Complete sequence of Syntrophobacter fumaroxidans MPOB.</title>
        <authorList>
            <consortium name="US DOE Joint Genome Institute"/>
            <person name="Copeland A."/>
            <person name="Lucas S."/>
            <person name="Lapidus A."/>
            <person name="Barry K."/>
            <person name="Detter J.C."/>
            <person name="Glavina del Rio T."/>
            <person name="Hammon N."/>
            <person name="Israni S."/>
            <person name="Pitluck S."/>
            <person name="Goltsman E.G."/>
            <person name="Martinez M."/>
            <person name="Schmutz J."/>
            <person name="Larimer F."/>
            <person name="Land M."/>
            <person name="Hauser L."/>
            <person name="Kyrpides N."/>
            <person name="Kim E."/>
            <person name="Boone D.R."/>
            <person name="Brockman F."/>
            <person name="Culley D."/>
            <person name="Ferry J."/>
            <person name="Gunsalus R."/>
            <person name="McInerney M.J."/>
            <person name="Morrison M."/>
            <person name="Plugge C."/>
            <person name="Rohlin L."/>
            <person name="Scholten J."/>
            <person name="Sieber J."/>
            <person name="Stams A.J.M."/>
            <person name="Worm P."/>
            <person name="Henstra A.M."/>
            <person name="Richardson P."/>
        </authorList>
    </citation>
    <scope>NUCLEOTIDE SEQUENCE [LARGE SCALE GENOMIC DNA]</scope>
    <source>
        <strain evidence="3">DSM 10017 / MPOB</strain>
    </source>
</reference>
<dbReference type="Proteomes" id="UP000001784">
    <property type="component" value="Chromosome"/>
</dbReference>
<dbReference type="EMBL" id="CP000478">
    <property type="protein sequence ID" value="ABK16073.1"/>
    <property type="molecule type" value="Genomic_DNA"/>
</dbReference>
<dbReference type="HOGENOM" id="CLU_009583_44_1_7"/>
<dbReference type="PANTHER" id="PTHR12526">
    <property type="entry name" value="GLYCOSYLTRANSFERASE"/>
    <property type="match status" value="1"/>
</dbReference>
<dbReference type="Pfam" id="PF13439">
    <property type="entry name" value="Glyco_transf_4"/>
    <property type="match status" value="1"/>
</dbReference>
<protein>
    <submittedName>
        <fullName evidence="2">Glycosyl transferase, group 1</fullName>
    </submittedName>
</protein>
<accession>A0LF71</accession>
<dbReference type="STRING" id="335543.Sfum_0373"/>
<organism evidence="2 3">
    <name type="scientific">Syntrophobacter fumaroxidans (strain DSM 10017 / MPOB)</name>
    <dbReference type="NCBI Taxonomy" id="335543"/>
    <lineage>
        <taxon>Bacteria</taxon>
        <taxon>Pseudomonadati</taxon>
        <taxon>Thermodesulfobacteriota</taxon>
        <taxon>Syntrophobacteria</taxon>
        <taxon>Syntrophobacterales</taxon>
        <taxon>Syntrophobacteraceae</taxon>
        <taxon>Syntrophobacter</taxon>
    </lineage>
</organism>
<dbReference type="Gene3D" id="3.40.50.2000">
    <property type="entry name" value="Glycogen Phosphorylase B"/>
    <property type="match status" value="2"/>
</dbReference>
<evidence type="ECO:0000313" key="2">
    <source>
        <dbReference type="EMBL" id="ABK16073.1"/>
    </source>
</evidence>
<dbReference type="GO" id="GO:0016757">
    <property type="term" value="F:glycosyltransferase activity"/>
    <property type="evidence" value="ECO:0007669"/>
    <property type="project" value="TreeGrafter"/>
</dbReference>
<evidence type="ECO:0000259" key="1">
    <source>
        <dbReference type="Pfam" id="PF13439"/>
    </source>
</evidence>
<dbReference type="InParanoid" id="A0LF71"/>
<dbReference type="SUPFAM" id="SSF53756">
    <property type="entry name" value="UDP-Glycosyltransferase/glycogen phosphorylase"/>
    <property type="match status" value="1"/>
</dbReference>
<keyword evidence="2" id="KW-0808">Transferase</keyword>
<dbReference type="CDD" id="cd03801">
    <property type="entry name" value="GT4_PimA-like"/>
    <property type="match status" value="1"/>
</dbReference>